<evidence type="ECO:0000256" key="3">
    <source>
        <dbReference type="ARBA" id="ARBA00029447"/>
    </source>
</evidence>
<gene>
    <name evidence="11" type="ORF">QE369_003699</name>
</gene>
<dbReference type="InterPro" id="IPR013655">
    <property type="entry name" value="PAS_fold_3"/>
</dbReference>
<dbReference type="InterPro" id="IPR051310">
    <property type="entry name" value="MCP_chemotaxis"/>
</dbReference>
<dbReference type="PROSITE" id="PS50111">
    <property type="entry name" value="CHEMOTAXIS_TRANSDUC_2"/>
    <property type="match status" value="1"/>
</dbReference>
<feature type="domain" description="PAS" evidence="8">
    <location>
        <begin position="22"/>
        <end position="52"/>
    </location>
</feature>
<accession>A0AAJ2BEM5</accession>
<reference evidence="11" key="1">
    <citation type="submission" date="2023-08" db="EMBL/GenBank/DDBJ databases">
        <title>Functional and genomic diversity of the sorghum phyllosphere microbiome.</title>
        <authorList>
            <person name="Shade A."/>
        </authorList>
    </citation>
    <scope>NUCLEOTIDE SEQUENCE</scope>
    <source>
        <strain evidence="11">SORGH_AS_0974</strain>
    </source>
</reference>
<dbReference type="RefSeq" id="WP_309771877.1">
    <property type="nucleotide sequence ID" value="NZ_JAVIZC010000003.1"/>
</dbReference>
<evidence type="ECO:0000259" key="8">
    <source>
        <dbReference type="PROSITE" id="PS50112"/>
    </source>
</evidence>
<dbReference type="EMBL" id="JAVIZC010000003">
    <property type="protein sequence ID" value="MDR6103502.1"/>
    <property type="molecule type" value="Genomic_DNA"/>
</dbReference>
<dbReference type="NCBIfam" id="TIGR00229">
    <property type="entry name" value="sensory_box"/>
    <property type="match status" value="2"/>
</dbReference>
<evidence type="ECO:0000313" key="11">
    <source>
        <dbReference type="EMBL" id="MDR6103502.1"/>
    </source>
</evidence>
<evidence type="ECO:0000256" key="2">
    <source>
        <dbReference type="ARBA" id="ARBA00022500"/>
    </source>
</evidence>
<name>A0AAJ2BEM5_9HYPH</name>
<evidence type="ECO:0000256" key="1">
    <source>
        <dbReference type="ARBA" id="ARBA00004370"/>
    </source>
</evidence>
<dbReference type="InterPro" id="IPR001610">
    <property type="entry name" value="PAC"/>
</dbReference>
<dbReference type="PRINTS" id="PR00260">
    <property type="entry name" value="CHEMTRNSDUCR"/>
</dbReference>
<dbReference type="GO" id="GO:0016020">
    <property type="term" value="C:membrane"/>
    <property type="evidence" value="ECO:0007669"/>
    <property type="project" value="UniProtKB-SubCell"/>
</dbReference>
<dbReference type="Gene3D" id="3.30.450.20">
    <property type="entry name" value="PAS domain"/>
    <property type="match status" value="2"/>
</dbReference>
<comment type="subcellular location">
    <subcellularLocation>
        <location evidence="1">Membrane</location>
    </subcellularLocation>
</comment>
<feature type="domain" description="HAMP" evidence="10">
    <location>
        <begin position="243"/>
        <end position="295"/>
    </location>
</feature>
<dbReference type="CDD" id="cd00130">
    <property type="entry name" value="PAS"/>
    <property type="match status" value="2"/>
</dbReference>
<comment type="similarity">
    <text evidence="3">Belongs to the methyl-accepting chemotaxis (MCP) protein family.</text>
</comment>
<dbReference type="InterPro" id="IPR000014">
    <property type="entry name" value="PAS"/>
</dbReference>
<dbReference type="PANTHER" id="PTHR43531">
    <property type="entry name" value="PROTEIN ICFG"/>
    <property type="match status" value="1"/>
</dbReference>
<evidence type="ECO:0000313" key="12">
    <source>
        <dbReference type="Proteomes" id="UP001255601"/>
    </source>
</evidence>
<dbReference type="SMART" id="SM00283">
    <property type="entry name" value="MA"/>
    <property type="match status" value="1"/>
</dbReference>
<dbReference type="PROSITE" id="PS50885">
    <property type="entry name" value="HAMP"/>
    <property type="match status" value="1"/>
</dbReference>
<keyword evidence="2" id="KW-0145">Chemotaxis</keyword>
<dbReference type="InterPro" id="IPR000700">
    <property type="entry name" value="PAS-assoc_C"/>
</dbReference>
<dbReference type="Gene3D" id="1.10.287.950">
    <property type="entry name" value="Methyl-accepting chemotaxis protein"/>
    <property type="match status" value="1"/>
</dbReference>
<sequence>MLFLPGTQAKAILAALGRSLAIIEFDTSGNILSANENFCGAMGYTANQVIGKHHSMFCEPSYANTDDYKQFWTNLAAGRFDKRQYKRIAKDGREVWIEASYNPVMIGNRVKSVVKLATVITEAKRKAAEDSGKLDAISRVQAVIEFTPTGDIISANQNFLNALGYTLEEIRGRHHRMFCEDKVHRDPSYDEFWKKLAGGEFTTAEYKRITKTGKPIWIQASYNPIFDENGKVFKIVKFATDVTDRVVAVDGLAASLTALSNGDLTGTISVPFTPTLEKVRHDLNASLEKLQSAMRDVAKSTSGITMGAREISEATDNLARRTEQQAAALEQTSAALHEITRTVAQNANRAEESGRLVANTKADAEQSGLIVGKAIEAMGRISQSSNEIGNIIGVIDDIAFQTNLLALNAGVEAARAGEAGKGFAVVAQEVRELAQRSANAAKEIKTLINTSANQVKEGVDLVGETGKALSKIVGQVAEIDTNVAAIVETAHDQANGVREISHAVEAMDTNTQQNAAMVEQTTSSSHGLEHEAHVLYELLAQFRFGKHSSVTNQPVKLEQRAPVARAPERKPKPAVHATSGSLALAPTQKDWEEF</sequence>
<dbReference type="GO" id="GO:0007165">
    <property type="term" value="P:signal transduction"/>
    <property type="evidence" value="ECO:0007669"/>
    <property type="project" value="UniProtKB-KW"/>
</dbReference>
<dbReference type="PROSITE" id="PS50113">
    <property type="entry name" value="PAC"/>
    <property type="match status" value="1"/>
</dbReference>
<evidence type="ECO:0000256" key="6">
    <source>
        <dbReference type="SAM" id="MobiDB-lite"/>
    </source>
</evidence>
<organism evidence="11 12">
    <name type="scientific">Agrobacterium larrymoorei</name>
    <dbReference type="NCBI Taxonomy" id="160699"/>
    <lineage>
        <taxon>Bacteria</taxon>
        <taxon>Pseudomonadati</taxon>
        <taxon>Pseudomonadota</taxon>
        <taxon>Alphaproteobacteria</taxon>
        <taxon>Hyphomicrobiales</taxon>
        <taxon>Rhizobiaceae</taxon>
        <taxon>Rhizobium/Agrobacterium group</taxon>
        <taxon>Agrobacterium</taxon>
    </lineage>
</organism>
<proteinExistence type="inferred from homology"/>
<evidence type="ECO:0000259" key="7">
    <source>
        <dbReference type="PROSITE" id="PS50111"/>
    </source>
</evidence>
<keyword evidence="5" id="KW-0175">Coiled coil</keyword>
<dbReference type="InterPro" id="IPR004089">
    <property type="entry name" value="MCPsignal_dom"/>
</dbReference>
<dbReference type="AlphaFoldDB" id="A0AAJ2BEM5"/>
<dbReference type="PROSITE" id="PS50112">
    <property type="entry name" value="PAS"/>
    <property type="match status" value="1"/>
</dbReference>
<keyword evidence="4" id="KW-0807">Transducer</keyword>
<dbReference type="Proteomes" id="UP001255601">
    <property type="component" value="Unassembled WGS sequence"/>
</dbReference>
<dbReference type="InterPro" id="IPR003660">
    <property type="entry name" value="HAMP_dom"/>
</dbReference>
<dbReference type="FunFam" id="1.10.287.950:FF:000001">
    <property type="entry name" value="Methyl-accepting chemotaxis sensory transducer"/>
    <property type="match status" value="1"/>
</dbReference>
<feature type="domain" description="PAC" evidence="9">
    <location>
        <begin position="202"/>
        <end position="254"/>
    </location>
</feature>
<dbReference type="Pfam" id="PF08447">
    <property type="entry name" value="PAS_3"/>
    <property type="match status" value="1"/>
</dbReference>
<feature type="region of interest" description="Disordered" evidence="6">
    <location>
        <begin position="553"/>
        <end position="594"/>
    </location>
</feature>
<comment type="caution">
    <text evidence="11">The sequence shown here is derived from an EMBL/GenBank/DDBJ whole genome shotgun (WGS) entry which is preliminary data.</text>
</comment>
<dbReference type="GO" id="GO:0006935">
    <property type="term" value="P:chemotaxis"/>
    <property type="evidence" value="ECO:0007669"/>
    <property type="project" value="UniProtKB-KW"/>
</dbReference>
<feature type="coiled-coil region" evidence="5">
    <location>
        <begin position="276"/>
        <end position="332"/>
    </location>
</feature>
<dbReference type="PANTHER" id="PTHR43531:SF11">
    <property type="entry name" value="METHYL-ACCEPTING CHEMOTAXIS PROTEIN 3"/>
    <property type="match status" value="1"/>
</dbReference>
<dbReference type="SMART" id="SM00086">
    <property type="entry name" value="PAC"/>
    <property type="match status" value="2"/>
</dbReference>
<evidence type="ECO:0000256" key="4">
    <source>
        <dbReference type="PROSITE-ProRule" id="PRU00284"/>
    </source>
</evidence>
<dbReference type="InterPro" id="IPR004090">
    <property type="entry name" value="Chemotax_Me-accpt_rcpt"/>
</dbReference>
<dbReference type="CDD" id="cd11386">
    <property type="entry name" value="MCP_signal"/>
    <property type="match status" value="1"/>
</dbReference>
<dbReference type="Pfam" id="PF13426">
    <property type="entry name" value="PAS_9"/>
    <property type="match status" value="1"/>
</dbReference>
<evidence type="ECO:0000259" key="9">
    <source>
        <dbReference type="PROSITE" id="PS50113"/>
    </source>
</evidence>
<dbReference type="Pfam" id="PF00015">
    <property type="entry name" value="MCPsignal"/>
    <property type="match status" value="1"/>
</dbReference>
<dbReference type="SUPFAM" id="SSF58104">
    <property type="entry name" value="Methyl-accepting chemotaxis protein (MCP) signaling domain"/>
    <property type="match status" value="1"/>
</dbReference>
<feature type="domain" description="Methyl-accepting transducer" evidence="7">
    <location>
        <begin position="300"/>
        <end position="529"/>
    </location>
</feature>
<dbReference type="GO" id="GO:0004888">
    <property type="term" value="F:transmembrane signaling receptor activity"/>
    <property type="evidence" value="ECO:0007669"/>
    <property type="project" value="InterPro"/>
</dbReference>
<dbReference type="InterPro" id="IPR035965">
    <property type="entry name" value="PAS-like_dom_sf"/>
</dbReference>
<evidence type="ECO:0000259" key="10">
    <source>
        <dbReference type="PROSITE" id="PS50885"/>
    </source>
</evidence>
<protein>
    <submittedName>
        <fullName evidence="11">Methyl-accepting chemotaxis protein</fullName>
    </submittedName>
</protein>
<evidence type="ECO:0000256" key="5">
    <source>
        <dbReference type="SAM" id="Coils"/>
    </source>
</evidence>
<dbReference type="SUPFAM" id="SSF55785">
    <property type="entry name" value="PYP-like sensor domain (PAS domain)"/>
    <property type="match status" value="2"/>
</dbReference>